<dbReference type="PANTHER" id="PTHR23110">
    <property type="entry name" value="BTB DOMAIN TRANSCRIPTION FACTOR"/>
    <property type="match status" value="1"/>
</dbReference>
<keyword evidence="12" id="KW-1185">Reference proteome</keyword>
<reference evidence="12" key="1">
    <citation type="submission" date="2023-01" db="EMBL/GenBank/DDBJ databases">
        <title>Key to firefly adult light organ development and bioluminescence: homeobox transcription factors regulate luciferase expression and transportation to peroxisome.</title>
        <authorList>
            <person name="Fu X."/>
        </authorList>
    </citation>
    <scope>NUCLEOTIDE SEQUENCE [LARGE SCALE GENOMIC DNA]</scope>
</reference>
<dbReference type="GO" id="GO:0003682">
    <property type="term" value="F:chromatin binding"/>
    <property type="evidence" value="ECO:0007669"/>
    <property type="project" value="UniProtKB-ARBA"/>
</dbReference>
<evidence type="ECO:0000256" key="6">
    <source>
        <dbReference type="ARBA" id="ARBA00023242"/>
    </source>
</evidence>
<dbReference type="Gene3D" id="3.30.710.10">
    <property type="entry name" value="Potassium Channel Kv1.1, Chain A"/>
    <property type="match status" value="1"/>
</dbReference>
<gene>
    <name evidence="11" type="ORF">RN001_000876</name>
</gene>
<dbReference type="InterPro" id="IPR051095">
    <property type="entry name" value="Dros_DevTransReg"/>
</dbReference>
<dbReference type="Pfam" id="PF12874">
    <property type="entry name" value="zf-met"/>
    <property type="match status" value="1"/>
</dbReference>
<dbReference type="PROSITE" id="PS00028">
    <property type="entry name" value="ZINC_FINGER_C2H2_1"/>
    <property type="match status" value="4"/>
</dbReference>
<dbReference type="GO" id="GO:0003006">
    <property type="term" value="P:developmental process involved in reproduction"/>
    <property type="evidence" value="ECO:0007669"/>
    <property type="project" value="UniProtKB-ARBA"/>
</dbReference>
<dbReference type="PROSITE" id="PS50097">
    <property type="entry name" value="BTB"/>
    <property type="match status" value="1"/>
</dbReference>
<dbReference type="EMBL" id="JARPUR010000001">
    <property type="protein sequence ID" value="KAK4884605.1"/>
    <property type="molecule type" value="Genomic_DNA"/>
</dbReference>
<dbReference type="Pfam" id="PF00651">
    <property type="entry name" value="BTB"/>
    <property type="match status" value="1"/>
</dbReference>
<dbReference type="FunFam" id="3.30.160.60:FF:000690">
    <property type="entry name" value="Zinc finger protein 354C"/>
    <property type="match status" value="1"/>
</dbReference>
<accession>A0AAN7PAP0</accession>
<feature type="compositionally biased region" description="Basic and acidic residues" evidence="8">
    <location>
        <begin position="50"/>
        <end position="64"/>
    </location>
</feature>
<dbReference type="SUPFAM" id="SSF57667">
    <property type="entry name" value="beta-beta-alpha zinc fingers"/>
    <property type="match status" value="2"/>
</dbReference>
<keyword evidence="4 7" id="KW-0863">Zinc-finger</keyword>
<evidence type="ECO:0000313" key="12">
    <source>
        <dbReference type="Proteomes" id="UP001353858"/>
    </source>
</evidence>
<feature type="compositionally biased region" description="Polar residues" evidence="8">
    <location>
        <begin position="1"/>
        <end position="10"/>
    </location>
</feature>
<evidence type="ECO:0000256" key="2">
    <source>
        <dbReference type="ARBA" id="ARBA00022723"/>
    </source>
</evidence>
<evidence type="ECO:0000259" key="9">
    <source>
        <dbReference type="PROSITE" id="PS50097"/>
    </source>
</evidence>
<evidence type="ECO:0000256" key="1">
    <source>
        <dbReference type="ARBA" id="ARBA00004123"/>
    </source>
</evidence>
<dbReference type="GO" id="GO:0043565">
    <property type="term" value="F:sequence-specific DNA binding"/>
    <property type="evidence" value="ECO:0007669"/>
    <property type="project" value="UniProtKB-ARBA"/>
</dbReference>
<dbReference type="InterPro" id="IPR032061">
    <property type="entry name" value="DUF4802"/>
</dbReference>
<evidence type="ECO:0000256" key="4">
    <source>
        <dbReference type="ARBA" id="ARBA00022771"/>
    </source>
</evidence>
<dbReference type="PANTHER" id="PTHR23110:SF93">
    <property type="entry name" value="ZINC FINGER AND BTB DOMAIN-CONTAINING PROTEIN 14-LIKE PROTEIN"/>
    <property type="match status" value="1"/>
</dbReference>
<dbReference type="SUPFAM" id="SSF54695">
    <property type="entry name" value="POZ domain"/>
    <property type="match status" value="1"/>
</dbReference>
<evidence type="ECO:0000256" key="5">
    <source>
        <dbReference type="ARBA" id="ARBA00022833"/>
    </source>
</evidence>
<feature type="domain" description="BTB" evidence="9">
    <location>
        <begin position="164"/>
        <end position="235"/>
    </location>
</feature>
<feature type="region of interest" description="Disordered" evidence="8">
    <location>
        <begin position="1"/>
        <end position="75"/>
    </location>
</feature>
<dbReference type="Pfam" id="PF16060">
    <property type="entry name" value="DUF4802"/>
    <property type="match status" value="1"/>
</dbReference>
<evidence type="ECO:0000256" key="8">
    <source>
        <dbReference type="SAM" id="MobiDB-lite"/>
    </source>
</evidence>
<evidence type="ECO:0000259" key="10">
    <source>
        <dbReference type="PROSITE" id="PS50157"/>
    </source>
</evidence>
<dbReference type="GO" id="GO:0048666">
    <property type="term" value="P:neuron development"/>
    <property type="evidence" value="ECO:0007669"/>
    <property type="project" value="UniProtKB-ARBA"/>
</dbReference>
<dbReference type="Pfam" id="PF00096">
    <property type="entry name" value="zf-C2H2"/>
    <property type="match status" value="1"/>
</dbReference>
<dbReference type="Gene3D" id="3.30.160.60">
    <property type="entry name" value="Classic Zinc Finger"/>
    <property type="match status" value="3"/>
</dbReference>
<dbReference type="AlphaFoldDB" id="A0AAN7PAP0"/>
<dbReference type="GO" id="GO:0005634">
    <property type="term" value="C:nucleus"/>
    <property type="evidence" value="ECO:0007669"/>
    <property type="project" value="UniProtKB-SubCell"/>
</dbReference>
<dbReference type="SMART" id="SM00225">
    <property type="entry name" value="BTB"/>
    <property type="match status" value="1"/>
</dbReference>
<feature type="domain" description="C2H2-type" evidence="10">
    <location>
        <begin position="407"/>
        <end position="434"/>
    </location>
</feature>
<feature type="domain" description="C2H2-type" evidence="10">
    <location>
        <begin position="505"/>
        <end position="532"/>
    </location>
</feature>
<feature type="region of interest" description="Disordered" evidence="8">
    <location>
        <begin position="294"/>
        <end position="337"/>
    </location>
</feature>
<dbReference type="InterPro" id="IPR000210">
    <property type="entry name" value="BTB/POZ_dom"/>
</dbReference>
<comment type="caution">
    <text evidence="11">The sequence shown here is derived from an EMBL/GenBank/DDBJ whole genome shotgun (WGS) entry which is preliminary data.</text>
</comment>
<evidence type="ECO:0000256" key="3">
    <source>
        <dbReference type="ARBA" id="ARBA00022737"/>
    </source>
</evidence>
<dbReference type="SMART" id="SM00355">
    <property type="entry name" value="ZnF_C2H2"/>
    <property type="match status" value="4"/>
</dbReference>
<dbReference type="InterPro" id="IPR036236">
    <property type="entry name" value="Znf_C2H2_sf"/>
</dbReference>
<organism evidence="11 12">
    <name type="scientific">Aquatica leii</name>
    <dbReference type="NCBI Taxonomy" id="1421715"/>
    <lineage>
        <taxon>Eukaryota</taxon>
        <taxon>Metazoa</taxon>
        <taxon>Ecdysozoa</taxon>
        <taxon>Arthropoda</taxon>
        <taxon>Hexapoda</taxon>
        <taxon>Insecta</taxon>
        <taxon>Pterygota</taxon>
        <taxon>Neoptera</taxon>
        <taxon>Endopterygota</taxon>
        <taxon>Coleoptera</taxon>
        <taxon>Polyphaga</taxon>
        <taxon>Elateriformia</taxon>
        <taxon>Elateroidea</taxon>
        <taxon>Lampyridae</taxon>
        <taxon>Luciolinae</taxon>
        <taxon>Aquatica</taxon>
    </lineage>
</organism>
<dbReference type="Proteomes" id="UP001353858">
    <property type="component" value="Unassembled WGS sequence"/>
</dbReference>
<keyword evidence="6" id="KW-0539">Nucleus</keyword>
<keyword evidence="2" id="KW-0479">Metal-binding</keyword>
<dbReference type="PROSITE" id="PS50157">
    <property type="entry name" value="ZINC_FINGER_C2H2_2"/>
    <property type="match status" value="3"/>
</dbReference>
<protein>
    <submittedName>
        <fullName evidence="11">Uncharacterized protein</fullName>
    </submittedName>
</protein>
<dbReference type="GO" id="GO:0008270">
    <property type="term" value="F:zinc ion binding"/>
    <property type="evidence" value="ECO:0007669"/>
    <property type="project" value="UniProtKB-KW"/>
</dbReference>
<evidence type="ECO:0000256" key="7">
    <source>
        <dbReference type="PROSITE-ProRule" id="PRU00042"/>
    </source>
</evidence>
<evidence type="ECO:0000313" key="11">
    <source>
        <dbReference type="EMBL" id="KAK4884605.1"/>
    </source>
</evidence>
<dbReference type="InterPro" id="IPR013087">
    <property type="entry name" value="Znf_C2H2_type"/>
</dbReference>
<dbReference type="GO" id="GO:0000785">
    <property type="term" value="C:chromatin"/>
    <property type="evidence" value="ECO:0007669"/>
    <property type="project" value="UniProtKB-ARBA"/>
</dbReference>
<sequence length="583" mass="66768">MSKSNSSTRGDSLDNPGEYEVEIGSPTENCTEMTDATDVYPSSPPPSYEHVLEETRLQAQKEESTPTDSNKGPVFHKSSKELYKAVAKQFGITCKMSDQCRCLDCQSNYFDCEYDQTENEKSDGGLGADLTMADLTENYQLKWHSYSSHLHACVASALNSESFADVSLFTMDGHHIMAHRFVLSACSQYLHHILKFQHKLTTTLPLVIILPPEINYKTIKTLIHYMYSGETTVSKDILENVLRGGDILKVKGLWRPKDGKHNEKSLLKVPEQRHHAIKTVVQNSTVQNIHPEEEANHSNLVECEQSESNSSSHVDVSVNKKSKPEEQTKNCNEENDESEKCILEENQENLQFLVIKDEPIEWSELEEEEMEMLEDTSMFNTEVDIKPEIVFNESEESIKTEELYSPLTCELCSETFSLPADWVRHIQTHTDMLPAKRQRRGRSNEEDSGTFPPLHCDMCQKYFATPAEWVRHIQNSHTEFELRVSNKTIPTRPVRVNRQVNSTHKMCTMCNKKFPSHASMLIHKRTHTGEKPYMCEHCQKGFNVKSNLLRHLRTLHDRIINSTDVEYKSEEPNNSNNLAAISY</sequence>
<dbReference type="GO" id="GO:0040029">
    <property type="term" value="P:epigenetic regulation of gene expression"/>
    <property type="evidence" value="ECO:0007669"/>
    <property type="project" value="UniProtKB-ARBA"/>
</dbReference>
<feature type="domain" description="C2H2-type" evidence="10">
    <location>
        <begin position="533"/>
        <end position="556"/>
    </location>
</feature>
<dbReference type="GO" id="GO:0048513">
    <property type="term" value="P:animal organ development"/>
    <property type="evidence" value="ECO:0007669"/>
    <property type="project" value="UniProtKB-ARBA"/>
</dbReference>
<name>A0AAN7PAP0_9COLE</name>
<dbReference type="InterPro" id="IPR011333">
    <property type="entry name" value="SKP1/BTB/POZ_sf"/>
</dbReference>
<keyword evidence="3" id="KW-0677">Repeat</keyword>
<proteinExistence type="predicted"/>
<comment type="subcellular location">
    <subcellularLocation>
        <location evidence="1">Nucleus</location>
    </subcellularLocation>
</comment>
<keyword evidence="5" id="KW-0862">Zinc</keyword>
<feature type="compositionally biased region" description="Basic and acidic residues" evidence="8">
    <location>
        <begin position="322"/>
        <end position="337"/>
    </location>
</feature>
<dbReference type="GO" id="GO:0006357">
    <property type="term" value="P:regulation of transcription by RNA polymerase II"/>
    <property type="evidence" value="ECO:0007669"/>
    <property type="project" value="TreeGrafter"/>
</dbReference>
<feature type="compositionally biased region" description="Low complexity" evidence="8">
    <location>
        <begin position="306"/>
        <end position="319"/>
    </location>
</feature>